<dbReference type="Proteomes" id="UP001597189">
    <property type="component" value="Unassembled WGS sequence"/>
</dbReference>
<dbReference type="RefSeq" id="WP_203647212.1">
    <property type="nucleotide sequence ID" value="NZ_BOLN01000020.1"/>
</dbReference>
<feature type="compositionally biased region" description="Basic and acidic residues" evidence="1">
    <location>
        <begin position="298"/>
        <end position="316"/>
    </location>
</feature>
<organism evidence="3 4">
    <name type="scientific">Levilactobacillus lanxiensis</name>
    <dbReference type="NCBI Taxonomy" id="2799568"/>
    <lineage>
        <taxon>Bacteria</taxon>
        <taxon>Bacillati</taxon>
        <taxon>Bacillota</taxon>
        <taxon>Bacilli</taxon>
        <taxon>Lactobacillales</taxon>
        <taxon>Lactobacillaceae</taxon>
        <taxon>Levilactobacillus</taxon>
    </lineage>
</organism>
<evidence type="ECO:0000259" key="2">
    <source>
        <dbReference type="Pfam" id="PF03432"/>
    </source>
</evidence>
<feature type="domain" description="MobA/VirD2-like nuclease" evidence="2">
    <location>
        <begin position="48"/>
        <end position="174"/>
    </location>
</feature>
<evidence type="ECO:0000313" key="4">
    <source>
        <dbReference type="Proteomes" id="UP001597189"/>
    </source>
</evidence>
<proteinExistence type="predicted"/>
<evidence type="ECO:0000256" key="1">
    <source>
        <dbReference type="SAM" id="MobiDB-lite"/>
    </source>
</evidence>
<dbReference type="EMBL" id="JBHTOD010000020">
    <property type="protein sequence ID" value="MFD1456722.1"/>
    <property type="molecule type" value="Genomic_DNA"/>
</dbReference>
<protein>
    <submittedName>
        <fullName evidence="3">Relaxase/mobilization nuclease domain-containing protein</fullName>
    </submittedName>
</protein>
<evidence type="ECO:0000313" key="3">
    <source>
        <dbReference type="EMBL" id="MFD1456722.1"/>
    </source>
</evidence>
<dbReference type="InterPro" id="IPR005094">
    <property type="entry name" value="Endonuclease_MobA/VirD2"/>
</dbReference>
<gene>
    <name evidence="3" type="ORF">ACFQ44_13775</name>
</gene>
<comment type="caution">
    <text evidence="3">The sequence shown here is derived from an EMBL/GenBank/DDBJ whole genome shotgun (WGS) entry which is preliminary data.</text>
</comment>
<keyword evidence="4" id="KW-1185">Reference proteome</keyword>
<feature type="region of interest" description="Disordered" evidence="1">
    <location>
        <begin position="403"/>
        <end position="444"/>
    </location>
</feature>
<dbReference type="Pfam" id="PF03432">
    <property type="entry name" value="Relaxase"/>
    <property type="match status" value="1"/>
</dbReference>
<accession>A0ABW4D9M7</accession>
<sequence>MATIGKITQATSGTAAVRYAEGKEKLKASTKQFLLKSGVDSHVVDQLHDRAVVKSGMNVDPEFASTQMKATRSAFGTTGKETVRVIQSFSTSDLNPANPKDWQKANEIGYQLARKAFSGHQVAIYTQLDGTGHKLHNHIVVNMPNLKNGKKYHQHHDWQRLSAISDDICREHGLSVIERSKSPHERRTMAERQLKAKNEYVWKDDLRAHIDSVMKNTSVSSYKALSERLAESGIITHERGKSLSFEFLDAENKHRRVRGKTLGADYEKEQIFNELERRDKQPSQSASNSRTSTLSRAFEQRKQQAEQRERNVKSREPATSQSAKGIERLTVATGQTEQATRNLGTDYNRQYNRKRRFRDRVTRFANYVRGFTDGLHRFAEQAKQLIADKHLYQDVASRFKADMARKEQNRQAVIKQDLAKRTAPKPQKQQPSQTYHHNRGGLKR</sequence>
<feature type="compositionally biased region" description="Polar residues" evidence="1">
    <location>
        <begin position="282"/>
        <end position="295"/>
    </location>
</feature>
<feature type="region of interest" description="Disordered" evidence="1">
    <location>
        <begin position="273"/>
        <end position="329"/>
    </location>
</feature>
<name>A0ABW4D9M7_9LACO</name>
<reference evidence="4" key="1">
    <citation type="journal article" date="2019" name="Int. J. Syst. Evol. Microbiol.">
        <title>The Global Catalogue of Microorganisms (GCM) 10K type strain sequencing project: providing services to taxonomists for standard genome sequencing and annotation.</title>
        <authorList>
            <consortium name="The Broad Institute Genomics Platform"/>
            <consortium name="The Broad Institute Genome Sequencing Center for Infectious Disease"/>
            <person name="Wu L."/>
            <person name="Ma J."/>
        </authorList>
    </citation>
    <scope>NUCLEOTIDE SEQUENCE [LARGE SCALE GENOMIC DNA]</scope>
    <source>
        <strain evidence="4">CCM 8979</strain>
    </source>
</reference>